<feature type="transmembrane region" description="Helical" evidence="1">
    <location>
        <begin position="329"/>
        <end position="347"/>
    </location>
</feature>
<sequence>MALAEMTGIAVHHRRRCGLRLHRRGPWRRHGGTCTVSGALDDLVQFATIQPYATAARAVVDLDAMALGHLQGLGLAHGAQHSHCSCRSGLDCTCVRMTVRQRMTDGTGTSGACRHVRRPADCLATSLQGMHVTARDSIPTGMRLLLVLLGVGLGLNVRDIIAALGAPIPALPIPYGGSLLDNALAVLAALLLATLLRPRGVGLLASLGLRRNGTRGPLWVLLASLPCWLGLAMLGTPNTALTALDATMLAVLFPLAEEVLFRGLGFVLLVKIVRGPWPLLALPQAVLFGIVHWLGFGGLDGGGTALFVGVVIAFGGFIFAWLDHLDGNTLWCGLALHVSMNLAWNVFSLDDAVALGWQATSLRIATALLAVATLAWNVRRQRNNDL</sequence>
<evidence type="ECO:0000313" key="3">
    <source>
        <dbReference type="EMBL" id="KAJ9631489.1"/>
    </source>
</evidence>
<dbReference type="EMBL" id="JAPDRN010000056">
    <property type="protein sequence ID" value="KAJ9631489.1"/>
    <property type="molecule type" value="Genomic_DNA"/>
</dbReference>
<feature type="transmembrane region" description="Helical" evidence="1">
    <location>
        <begin position="144"/>
        <end position="166"/>
    </location>
</feature>
<dbReference type="GO" id="GO:0004175">
    <property type="term" value="F:endopeptidase activity"/>
    <property type="evidence" value="ECO:0007669"/>
    <property type="project" value="UniProtKB-ARBA"/>
</dbReference>
<keyword evidence="1" id="KW-1133">Transmembrane helix</keyword>
<evidence type="ECO:0000256" key="1">
    <source>
        <dbReference type="SAM" id="Phobius"/>
    </source>
</evidence>
<keyword evidence="1" id="KW-0812">Transmembrane</keyword>
<feature type="domain" description="CAAX prenyl protease 2/Lysostaphin resistance protein A-like" evidence="2">
    <location>
        <begin position="243"/>
        <end position="342"/>
    </location>
</feature>
<protein>
    <recommendedName>
        <fullName evidence="2">CAAX prenyl protease 2/Lysostaphin resistance protein A-like domain-containing protein</fullName>
    </recommendedName>
</protein>
<feature type="transmembrane region" description="Helical" evidence="1">
    <location>
        <begin position="178"/>
        <end position="196"/>
    </location>
</feature>
<dbReference type="AlphaFoldDB" id="A0AA39CXB9"/>
<gene>
    <name evidence="3" type="ORF">H2204_007935</name>
</gene>
<dbReference type="Pfam" id="PF02517">
    <property type="entry name" value="Rce1-like"/>
    <property type="match status" value="1"/>
</dbReference>
<keyword evidence="1" id="KW-0472">Membrane</keyword>
<reference evidence="3" key="1">
    <citation type="submission" date="2022-10" db="EMBL/GenBank/DDBJ databases">
        <title>Culturing micro-colonial fungi from biological soil crusts in the Mojave desert and describing Neophaeococcomyces mojavensis, and introducing the new genera and species Taxawa tesnikishii.</title>
        <authorList>
            <person name="Kurbessoian T."/>
            <person name="Stajich J.E."/>
        </authorList>
    </citation>
    <scope>NUCLEOTIDE SEQUENCE</scope>
    <source>
        <strain evidence="3">TK_35</strain>
    </source>
</reference>
<feature type="transmembrane region" description="Helical" evidence="1">
    <location>
        <begin position="302"/>
        <end position="322"/>
    </location>
</feature>
<organism evidence="3">
    <name type="scientific">Knufia peltigerae</name>
    <dbReference type="NCBI Taxonomy" id="1002370"/>
    <lineage>
        <taxon>Eukaryota</taxon>
        <taxon>Fungi</taxon>
        <taxon>Dikarya</taxon>
        <taxon>Ascomycota</taxon>
        <taxon>Pezizomycotina</taxon>
        <taxon>Eurotiomycetes</taxon>
        <taxon>Chaetothyriomycetidae</taxon>
        <taxon>Chaetothyriales</taxon>
        <taxon>Trichomeriaceae</taxon>
        <taxon>Knufia</taxon>
    </lineage>
</organism>
<accession>A0AA39CXB9</accession>
<comment type="caution">
    <text evidence="3">The sequence shown here is derived from an EMBL/GenBank/DDBJ whole genome shotgun (WGS) entry which is preliminary data.</text>
</comment>
<feature type="transmembrane region" description="Helical" evidence="1">
    <location>
        <begin position="277"/>
        <end position="296"/>
    </location>
</feature>
<proteinExistence type="predicted"/>
<dbReference type="InterPro" id="IPR003675">
    <property type="entry name" value="Rce1/LyrA-like_dom"/>
</dbReference>
<dbReference type="GO" id="GO:0080120">
    <property type="term" value="P:CAAX-box protein maturation"/>
    <property type="evidence" value="ECO:0007669"/>
    <property type="project" value="UniProtKB-ARBA"/>
</dbReference>
<feature type="transmembrane region" description="Helical" evidence="1">
    <location>
        <begin position="359"/>
        <end position="378"/>
    </location>
</feature>
<evidence type="ECO:0000259" key="2">
    <source>
        <dbReference type="Pfam" id="PF02517"/>
    </source>
</evidence>
<feature type="transmembrane region" description="Helical" evidence="1">
    <location>
        <begin position="248"/>
        <end position="270"/>
    </location>
</feature>
<feature type="transmembrane region" description="Helical" evidence="1">
    <location>
        <begin position="217"/>
        <end position="236"/>
    </location>
</feature>
<name>A0AA39CXB9_9EURO</name>